<dbReference type="Gene3D" id="1.10.1040.10">
    <property type="entry name" value="N-(1-d-carboxylethyl)-l-norvaline Dehydrogenase, domain 2"/>
    <property type="match status" value="1"/>
</dbReference>
<evidence type="ECO:0000256" key="10">
    <source>
        <dbReference type="RuleBase" id="RU000437"/>
    </source>
</evidence>
<dbReference type="PRINTS" id="PR00077">
    <property type="entry name" value="GPDHDRGNASE"/>
</dbReference>
<feature type="domain" description="Glycerol-3-phosphate dehydrogenase NAD-dependent C-terminal" evidence="13">
    <location>
        <begin position="186"/>
        <end position="311"/>
    </location>
</feature>
<evidence type="ECO:0000256" key="2">
    <source>
        <dbReference type="ARBA" id="ARBA00022516"/>
    </source>
</evidence>
<evidence type="ECO:0000259" key="13">
    <source>
        <dbReference type="Pfam" id="PF07479"/>
    </source>
</evidence>
<evidence type="ECO:0000256" key="11">
    <source>
        <dbReference type="RuleBase" id="RU000439"/>
    </source>
</evidence>
<dbReference type="AlphaFoldDB" id="A0A934UZ22"/>
<dbReference type="PANTHER" id="PTHR11728:SF1">
    <property type="entry name" value="GLYCEROL-3-PHOSPHATE DEHYDROGENASE [NAD(+)] 2, CHLOROPLASTIC"/>
    <property type="match status" value="1"/>
</dbReference>
<evidence type="ECO:0000256" key="4">
    <source>
        <dbReference type="ARBA" id="ARBA00023098"/>
    </source>
</evidence>
<dbReference type="InterPro" id="IPR036291">
    <property type="entry name" value="NAD(P)-bd_dom_sf"/>
</dbReference>
<keyword evidence="15" id="KW-1185">Reference proteome</keyword>
<sequence>MTILGAGVMGSAFAVPAVDNGHTVHLVGTHLDDDWVDSVAETGWHPKLRCHLPDGIKAFRNDQLAEALGDDTDLVCLGVNSAGIEWGADRLCEVLQRNHPVIMITKGLRAHATGFENFPTLVARKLDAAGLDASRVAAVAGPCIAGELAARRESGVVFTHQDQGYLDWLRQLLANDSYYFVRTSTDVDGVEACAAWKNFYALAIGVPSGYLDVRAPAENGAAMHNPAANLFAQAISEMRLLTTFMGGSIENVLAMPGTGDLYVTCQGGRNSRLGRRLGAGKLYRDIMAGPMHGETVEGAELALAVGPALERLCGEGRLPAERLALARAVCHAIAQNAPLDLPWSHFHPPPA</sequence>
<keyword evidence="2" id="KW-0444">Lipid biosynthesis</keyword>
<feature type="binding site" evidence="9">
    <location>
        <position position="145"/>
    </location>
    <ligand>
        <name>NAD(+)</name>
        <dbReference type="ChEBI" id="CHEBI:57540"/>
    </ligand>
</feature>
<dbReference type="EMBL" id="NRRE01000016">
    <property type="protein sequence ID" value="MBK1696403.1"/>
    <property type="molecule type" value="Genomic_DNA"/>
</dbReference>
<keyword evidence="5" id="KW-0594">Phospholipid biosynthesis</keyword>
<proteinExistence type="inferred from homology"/>
<evidence type="ECO:0000256" key="3">
    <source>
        <dbReference type="ARBA" id="ARBA00023002"/>
    </source>
</evidence>
<dbReference type="InterPro" id="IPR006168">
    <property type="entry name" value="G3P_DH_NAD-dep"/>
</dbReference>
<feature type="active site" description="Proton acceptor" evidence="7">
    <location>
        <position position="197"/>
    </location>
</feature>
<feature type="binding site" evidence="9">
    <location>
        <begin position="5"/>
        <end position="10"/>
    </location>
    <ligand>
        <name>NAD(+)</name>
        <dbReference type="ChEBI" id="CHEBI:57540"/>
    </ligand>
</feature>
<dbReference type="GO" id="GO:0005975">
    <property type="term" value="P:carbohydrate metabolic process"/>
    <property type="evidence" value="ECO:0007669"/>
    <property type="project" value="InterPro"/>
</dbReference>
<evidence type="ECO:0000259" key="12">
    <source>
        <dbReference type="Pfam" id="PF01210"/>
    </source>
</evidence>
<dbReference type="GO" id="GO:0046168">
    <property type="term" value="P:glycerol-3-phosphate catabolic process"/>
    <property type="evidence" value="ECO:0007669"/>
    <property type="project" value="InterPro"/>
</dbReference>
<feature type="binding site" evidence="9">
    <location>
        <position position="269"/>
    </location>
    <ligand>
        <name>NAD(+)</name>
        <dbReference type="ChEBI" id="CHEBI:57540"/>
    </ligand>
</feature>
<feature type="domain" description="Glycerol-3-phosphate dehydrogenase NAD-dependent N-terminal" evidence="12">
    <location>
        <begin position="2"/>
        <end position="163"/>
    </location>
</feature>
<evidence type="ECO:0000256" key="1">
    <source>
        <dbReference type="ARBA" id="ARBA00011009"/>
    </source>
</evidence>
<dbReference type="GO" id="GO:0051287">
    <property type="term" value="F:NAD binding"/>
    <property type="evidence" value="ECO:0007669"/>
    <property type="project" value="InterPro"/>
</dbReference>
<dbReference type="Proteomes" id="UP000778970">
    <property type="component" value="Unassembled WGS sequence"/>
</dbReference>
<protein>
    <recommendedName>
        <fullName evidence="11">Glycerol-3-phosphate dehydrogenase</fullName>
        <ecNumber evidence="11">1.1.1.94</ecNumber>
    </recommendedName>
</protein>
<dbReference type="EC" id="1.1.1.94" evidence="11"/>
<organism evidence="14 15">
    <name type="scientific">Rhodovibrio salinarum</name>
    <dbReference type="NCBI Taxonomy" id="1087"/>
    <lineage>
        <taxon>Bacteria</taxon>
        <taxon>Pseudomonadati</taxon>
        <taxon>Pseudomonadota</taxon>
        <taxon>Alphaproteobacteria</taxon>
        <taxon>Rhodospirillales</taxon>
        <taxon>Rhodovibrionaceae</taxon>
        <taxon>Rhodovibrio</taxon>
    </lineage>
</organism>
<evidence type="ECO:0000256" key="8">
    <source>
        <dbReference type="PIRSR" id="PIRSR000114-2"/>
    </source>
</evidence>
<keyword evidence="9 10" id="KW-0520">NAD</keyword>
<dbReference type="GO" id="GO:0047952">
    <property type="term" value="F:glycerol-3-phosphate dehydrogenase [NAD(P)+] activity"/>
    <property type="evidence" value="ECO:0007669"/>
    <property type="project" value="UniProtKB-EC"/>
</dbReference>
<dbReference type="InterPro" id="IPR006109">
    <property type="entry name" value="G3P_DH_NAD-dep_C"/>
</dbReference>
<dbReference type="RefSeq" id="WP_051432316.1">
    <property type="nucleotide sequence ID" value="NZ_NRRE01000016.1"/>
</dbReference>
<keyword evidence="6" id="KW-1208">Phospholipid metabolism</keyword>
<dbReference type="Pfam" id="PF01210">
    <property type="entry name" value="NAD_Gly3P_dh_N"/>
    <property type="match status" value="1"/>
</dbReference>
<reference evidence="14" key="1">
    <citation type="submission" date="2017-08" db="EMBL/GenBank/DDBJ databases">
        <authorList>
            <person name="Imhoff J.F."/>
            <person name="Rahn T."/>
            <person name="Kuenzel S."/>
            <person name="Neulinger S.C."/>
        </authorList>
    </citation>
    <scope>NUCLEOTIDE SEQUENCE</scope>
    <source>
        <strain evidence="14">DSM 9154</strain>
    </source>
</reference>
<dbReference type="GO" id="GO:0005829">
    <property type="term" value="C:cytosol"/>
    <property type="evidence" value="ECO:0007669"/>
    <property type="project" value="TreeGrafter"/>
</dbReference>
<accession>A0A934UZ22</accession>
<name>A0A934UZ22_9PROT</name>
<dbReference type="SUPFAM" id="SSF51735">
    <property type="entry name" value="NAD(P)-binding Rossmann-fold domains"/>
    <property type="match status" value="1"/>
</dbReference>
<dbReference type="PANTHER" id="PTHR11728">
    <property type="entry name" value="GLYCEROL-3-PHOSPHATE DEHYDROGENASE"/>
    <property type="match status" value="1"/>
</dbReference>
<dbReference type="InterPro" id="IPR008927">
    <property type="entry name" value="6-PGluconate_DH-like_C_sf"/>
</dbReference>
<dbReference type="InterPro" id="IPR013328">
    <property type="entry name" value="6PGD_dom2"/>
</dbReference>
<evidence type="ECO:0000256" key="9">
    <source>
        <dbReference type="PIRSR" id="PIRSR000114-3"/>
    </source>
</evidence>
<dbReference type="GO" id="GO:0008654">
    <property type="term" value="P:phospholipid biosynthetic process"/>
    <property type="evidence" value="ECO:0007669"/>
    <property type="project" value="UniProtKB-KW"/>
</dbReference>
<dbReference type="SUPFAM" id="SSF48179">
    <property type="entry name" value="6-phosphogluconate dehydrogenase C-terminal domain-like"/>
    <property type="match status" value="1"/>
</dbReference>
<gene>
    <name evidence="14" type="ORF">CKO21_04000</name>
</gene>
<comment type="similarity">
    <text evidence="1 10">Belongs to the NAD-dependent glycerol-3-phosphate dehydrogenase family.</text>
</comment>
<evidence type="ECO:0000313" key="14">
    <source>
        <dbReference type="EMBL" id="MBK1696403.1"/>
    </source>
</evidence>
<evidence type="ECO:0000256" key="7">
    <source>
        <dbReference type="PIRSR" id="PIRSR000114-1"/>
    </source>
</evidence>
<evidence type="ECO:0000313" key="15">
    <source>
        <dbReference type="Proteomes" id="UP000778970"/>
    </source>
</evidence>
<dbReference type="Pfam" id="PF07479">
    <property type="entry name" value="NAD_Gly3P_dh_C"/>
    <property type="match status" value="1"/>
</dbReference>
<dbReference type="PIRSF" id="PIRSF000114">
    <property type="entry name" value="Glycerol-3-P_dh"/>
    <property type="match status" value="1"/>
</dbReference>
<dbReference type="InterPro" id="IPR011128">
    <property type="entry name" value="G3P_DH_NAD-dep_N"/>
</dbReference>
<evidence type="ECO:0000256" key="6">
    <source>
        <dbReference type="ARBA" id="ARBA00023264"/>
    </source>
</evidence>
<reference evidence="14" key="2">
    <citation type="journal article" date="2020" name="Microorganisms">
        <title>Osmotic Adaptation and Compatible Solute Biosynthesis of Phototrophic Bacteria as Revealed from Genome Analyses.</title>
        <authorList>
            <person name="Imhoff J.F."/>
            <person name="Rahn T."/>
            <person name="Kunzel S."/>
            <person name="Keller A."/>
            <person name="Neulinger S.C."/>
        </authorList>
    </citation>
    <scope>NUCLEOTIDE SEQUENCE</scope>
    <source>
        <strain evidence="14">DSM 9154</strain>
    </source>
</reference>
<comment type="catalytic activity">
    <reaction evidence="11">
        <text>sn-glycerol 3-phosphate + NADP(+) = dihydroxyacetone phosphate + NADPH + H(+)</text>
        <dbReference type="Rhea" id="RHEA:11096"/>
        <dbReference type="ChEBI" id="CHEBI:15378"/>
        <dbReference type="ChEBI" id="CHEBI:57597"/>
        <dbReference type="ChEBI" id="CHEBI:57642"/>
        <dbReference type="ChEBI" id="CHEBI:57783"/>
        <dbReference type="ChEBI" id="CHEBI:58349"/>
        <dbReference type="EC" id="1.1.1.94"/>
    </reaction>
</comment>
<dbReference type="Gene3D" id="3.40.50.720">
    <property type="entry name" value="NAD(P)-binding Rossmann-like Domain"/>
    <property type="match status" value="1"/>
</dbReference>
<keyword evidence="4" id="KW-0443">Lipid metabolism</keyword>
<evidence type="ECO:0000256" key="5">
    <source>
        <dbReference type="ARBA" id="ARBA00023209"/>
    </source>
</evidence>
<feature type="binding site" evidence="8">
    <location>
        <begin position="269"/>
        <end position="270"/>
    </location>
    <ligand>
        <name>substrate</name>
    </ligand>
</feature>
<keyword evidence="3 10" id="KW-0560">Oxidoreductase</keyword>
<feature type="binding site" evidence="8">
    <location>
        <position position="106"/>
    </location>
    <ligand>
        <name>substrate</name>
    </ligand>
</feature>
<comment type="caution">
    <text evidence="14">The sequence shown here is derived from an EMBL/GenBank/DDBJ whole genome shotgun (WGS) entry which is preliminary data.</text>
</comment>